<feature type="transmembrane region" description="Helical" evidence="6">
    <location>
        <begin position="146"/>
        <end position="164"/>
    </location>
</feature>
<feature type="transmembrane region" description="Helical" evidence="6">
    <location>
        <begin position="121"/>
        <end position="139"/>
    </location>
</feature>
<feature type="transmembrane region" description="Helical" evidence="6">
    <location>
        <begin position="237"/>
        <end position="253"/>
    </location>
</feature>
<feature type="non-terminal residue" evidence="7">
    <location>
        <position position="260"/>
    </location>
</feature>
<reference evidence="7" key="1">
    <citation type="submission" date="2018-05" db="EMBL/GenBank/DDBJ databases">
        <authorList>
            <person name="Lanie J.A."/>
            <person name="Ng W.-L."/>
            <person name="Kazmierczak K.M."/>
            <person name="Andrzejewski T.M."/>
            <person name="Davidsen T.M."/>
            <person name="Wayne K.J."/>
            <person name="Tettelin H."/>
            <person name="Glass J.I."/>
            <person name="Rusch D."/>
            <person name="Podicherti R."/>
            <person name="Tsui H.-C.T."/>
            <person name="Winkler M.E."/>
        </authorList>
    </citation>
    <scope>NUCLEOTIDE SEQUENCE</scope>
</reference>
<keyword evidence="5 6" id="KW-0472">Membrane</keyword>
<dbReference type="Pfam" id="PF05875">
    <property type="entry name" value="Ceramidase"/>
    <property type="match status" value="1"/>
</dbReference>
<accession>A0A382TN35</accession>
<keyword evidence="3" id="KW-0378">Hydrolase</keyword>
<evidence type="ECO:0000256" key="2">
    <source>
        <dbReference type="ARBA" id="ARBA00022692"/>
    </source>
</evidence>
<dbReference type="EMBL" id="UINC01137510">
    <property type="protein sequence ID" value="SVD22891.1"/>
    <property type="molecule type" value="Genomic_DNA"/>
</dbReference>
<evidence type="ECO:0008006" key="8">
    <source>
        <dbReference type="Google" id="ProtNLM"/>
    </source>
</evidence>
<organism evidence="7">
    <name type="scientific">marine metagenome</name>
    <dbReference type="NCBI Taxonomy" id="408172"/>
    <lineage>
        <taxon>unclassified sequences</taxon>
        <taxon>metagenomes</taxon>
        <taxon>ecological metagenomes</taxon>
    </lineage>
</organism>
<dbReference type="GO" id="GO:0016020">
    <property type="term" value="C:membrane"/>
    <property type="evidence" value="ECO:0007669"/>
    <property type="project" value="UniProtKB-SubCell"/>
</dbReference>
<feature type="transmembrane region" description="Helical" evidence="6">
    <location>
        <begin position="86"/>
        <end position="109"/>
    </location>
</feature>
<name>A0A382TN35_9ZZZZ</name>
<dbReference type="PANTHER" id="PTHR34368:SF1">
    <property type="entry name" value="OS01G0962200 PROTEIN"/>
    <property type="match status" value="1"/>
</dbReference>
<dbReference type="AlphaFoldDB" id="A0A382TN35"/>
<keyword evidence="4 6" id="KW-1133">Transmembrane helix</keyword>
<sequence length="260" mass="29234">MNSTRKGIRDPKLFIAALSVAIGLSVFLFVPRIAQNPEYHQFADQRTLLRIPNFWDVVTNLPFIVIGIIGLRRLTKNDLPGFLKGLKMAYFTFFSGLFLIGLGSVYYHLHPVNETLVCDRLSITVSFMAFFVIVYGESVSVRTARMMLAPLVGLGIASVIYWHITESQGVGDLRLYGLVQFFPMLLIPFMLFWYGSVLSPISWIIGILGAYATAKAAEMYDHQIYELLGFSGHSLKHLLATLGAYLFLLSLGYRKKMDGM</sequence>
<comment type="subcellular location">
    <subcellularLocation>
        <location evidence="1">Membrane</location>
        <topology evidence="1">Multi-pass membrane protein</topology>
    </subcellularLocation>
</comment>
<evidence type="ECO:0000256" key="5">
    <source>
        <dbReference type="ARBA" id="ARBA00023136"/>
    </source>
</evidence>
<feature type="transmembrane region" description="Helical" evidence="6">
    <location>
        <begin position="54"/>
        <end position="74"/>
    </location>
</feature>
<evidence type="ECO:0000256" key="4">
    <source>
        <dbReference type="ARBA" id="ARBA00022989"/>
    </source>
</evidence>
<evidence type="ECO:0000256" key="1">
    <source>
        <dbReference type="ARBA" id="ARBA00004141"/>
    </source>
</evidence>
<gene>
    <name evidence="7" type="ORF">METZ01_LOCUS375745</name>
</gene>
<keyword evidence="2 6" id="KW-0812">Transmembrane</keyword>
<dbReference type="GO" id="GO:0016811">
    <property type="term" value="F:hydrolase activity, acting on carbon-nitrogen (but not peptide) bonds, in linear amides"/>
    <property type="evidence" value="ECO:0007669"/>
    <property type="project" value="InterPro"/>
</dbReference>
<dbReference type="InterPro" id="IPR008901">
    <property type="entry name" value="ACER"/>
</dbReference>
<evidence type="ECO:0000256" key="6">
    <source>
        <dbReference type="SAM" id="Phobius"/>
    </source>
</evidence>
<evidence type="ECO:0000256" key="3">
    <source>
        <dbReference type="ARBA" id="ARBA00022801"/>
    </source>
</evidence>
<dbReference type="GO" id="GO:0006672">
    <property type="term" value="P:ceramide metabolic process"/>
    <property type="evidence" value="ECO:0007669"/>
    <property type="project" value="InterPro"/>
</dbReference>
<evidence type="ECO:0000313" key="7">
    <source>
        <dbReference type="EMBL" id="SVD22891.1"/>
    </source>
</evidence>
<proteinExistence type="predicted"/>
<dbReference type="PANTHER" id="PTHR34368">
    <property type="entry name" value="OS01G0962200 PROTEIN"/>
    <property type="match status" value="1"/>
</dbReference>
<feature type="transmembrane region" description="Helical" evidence="6">
    <location>
        <begin position="12"/>
        <end position="34"/>
    </location>
</feature>
<protein>
    <recommendedName>
        <fullName evidence="8">Alkaline phytoceramidase</fullName>
    </recommendedName>
</protein>